<feature type="domain" description="SLH" evidence="2">
    <location>
        <begin position="46"/>
        <end position="109"/>
    </location>
</feature>
<dbReference type="AlphaFoldDB" id="A0A197ZZ25"/>
<dbReference type="InterPro" id="IPR001119">
    <property type="entry name" value="SLH_dom"/>
</dbReference>
<dbReference type="STRING" id="1850517.A8708_11540"/>
<comment type="caution">
    <text evidence="3">The sequence shown here is derived from an EMBL/GenBank/DDBJ whole genome shotgun (WGS) entry which is preliminary data.</text>
</comment>
<reference evidence="3 4" key="1">
    <citation type="submission" date="2016-05" db="EMBL/GenBank/DDBJ databases">
        <title>Paenibacillus sp. 1ZS3-15 nov., isolated from the rhizosphere soil.</title>
        <authorList>
            <person name="Zhang X.X."/>
            <person name="Zhang J."/>
        </authorList>
    </citation>
    <scope>NUCLEOTIDE SEQUENCE [LARGE SCALE GENOMIC DNA]</scope>
    <source>
        <strain evidence="3 4">1ZS3-15</strain>
    </source>
</reference>
<evidence type="ECO:0000259" key="2">
    <source>
        <dbReference type="PROSITE" id="PS51272"/>
    </source>
</evidence>
<dbReference type="PROSITE" id="PS51272">
    <property type="entry name" value="SLH"/>
    <property type="match status" value="2"/>
</dbReference>
<proteinExistence type="predicted"/>
<dbReference type="EMBL" id="LYPB01000091">
    <property type="protein sequence ID" value="OAS13998.1"/>
    <property type="molecule type" value="Genomic_DNA"/>
</dbReference>
<dbReference type="Pfam" id="PF00395">
    <property type="entry name" value="SLH"/>
    <property type="match status" value="2"/>
</dbReference>
<evidence type="ECO:0000313" key="3">
    <source>
        <dbReference type="EMBL" id="OAS13998.1"/>
    </source>
</evidence>
<protein>
    <recommendedName>
        <fullName evidence="2">SLH domain-containing protein</fullName>
    </recommendedName>
</protein>
<gene>
    <name evidence="3" type="ORF">A8708_11540</name>
</gene>
<evidence type="ECO:0000256" key="1">
    <source>
        <dbReference type="SAM" id="SignalP"/>
    </source>
</evidence>
<dbReference type="Proteomes" id="UP000078454">
    <property type="component" value="Unassembled WGS sequence"/>
</dbReference>
<dbReference type="RefSeq" id="WP_068670212.1">
    <property type="nucleotide sequence ID" value="NZ_LYPB01000091.1"/>
</dbReference>
<keyword evidence="4" id="KW-1185">Reference proteome</keyword>
<accession>A0A197ZZ25</accession>
<feature type="chain" id="PRO_5008277637" description="SLH domain-containing protein" evidence="1">
    <location>
        <begin position="27"/>
        <end position="912"/>
    </location>
</feature>
<name>A0A197ZZ25_9BACL</name>
<dbReference type="OrthoDB" id="2611444at2"/>
<keyword evidence="1" id="KW-0732">Signal</keyword>
<feature type="signal peptide" evidence="1">
    <location>
        <begin position="1"/>
        <end position="26"/>
    </location>
</feature>
<feature type="domain" description="SLH" evidence="2">
    <location>
        <begin position="186"/>
        <end position="249"/>
    </location>
</feature>
<evidence type="ECO:0000313" key="4">
    <source>
        <dbReference type="Proteomes" id="UP000078454"/>
    </source>
</evidence>
<sequence length="912" mass="98629">MKNKQLASAIVSSLIITSLAGTPVLAASVNNSTTTSTSTTTANSNVRLSFNDVSSNYWGIRHISKLALEGVIEGVGDGIYSPETSVTQQDVLIMATRMMGLQSEVDNLKSDTVFPGFLLVDNYARNYVDVAEKKGLISWEQEKLKNPGATTAVKWGQQKATREWVAEVVIRAIGKASLAESLSGNATSFTDNTQISSSALGFINAAVALKIVDGFEDGSFQPKGAVTRAQMAAFLSRSQKDSTTLPERAKKGYMTSLTSESIGLMDKDGNTSTYKISANTVFFGNKNDQAISSKELQETYEISIVQVNGTAYYVEILSDKLHMDIHEGQLLKLNLTGMKATLDDYESYDLASDVTVTDADGRGLSLGEIVTGSTIQIRKSQLVDSDKYTSIIVKQVPVNKTALGDIQTLNKEAMQLTLLPSETGEPETFGFSSNVVATLADNTLISMDAIHVGDTVEYTVKNSEIVKIIVKKQADVGTSVEGTFKQFTDDHSTILINKTSGKTVDAFELSNNASVVIDGLTNASMYDLAAGDQLKLDVLNNKVTKITVINRSIENLYFAKIVSYQDSSKFLSVIDNAGNPNAYILTDGISITFNGSKLPFSSFNSVFTPGKYVDVLVSNKKVLSIQMSTQLDGVLTQLNLQTNDVTLKTDSGQSLTFKLNYTPIVELANKPNSTLADLKVGDKVSLLLSYDQTTVTKIVTTNTTIYKTLLTNANLKQATVMDTNNTNYTIPLDGISLVKADGTSAVFADLAIDDYVKLTFKGLTITKAELITPIRGKVTAVNAAGTSLTVQDFTGKSQVINAGSNYSVKVNGGADLSFSSIKVGDRVQLMKDINDKMLIQVATLSKREFDQYSSTLNQVYVKATNTGDRTAYNVFPRAYFHTGSTVVPLTSYVTGDQLNLYILDNKIVEIEK</sequence>
<organism evidence="3 4">
    <name type="scientific">Paenibacillus oryzisoli</name>
    <dbReference type="NCBI Taxonomy" id="1850517"/>
    <lineage>
        <taxon>Bacteria</taxon>
        <taxon>Bacillati</taxon>
        <taxon>Bacillota</taxon>
        <taxon>Bacilli</taxon>
        <taxon>Bacillales</taxon>
        <taxon>Paenibacillaceae</taxon>
        <taxon>Paenibacillus</taxon>
    </lineage>
</organism>